<gene>
    <name evidence="2" type="ORF">Esi_0141_0060</name>
</gene>
<feature type="region of interest" description="Disordered" evidence="1">
    <location>
        <begin position="41"/>
        <end position="63"/>
    </location>
</feature>
<evidence type="ECO:0000256" key="1">
    <source>
        <dbReference type="SAM" id="MobiDB-lite"/>
    </source>
</evidence>
<dbReference type="SUPFAM" id="SSF54762">
    <property type="entry name" value="Signal recognition particle alu RNA binding heterodimer, SRP9/14"/>
    <property type="match status" value="1"/>
</dbReference>
<name>D8LF67_ECTSI</name>
<dbReference type="Gene3D" id="3.30.720.10">
    <property type="entry name" value="Signal recognition particle alu RNA binding heterodimer, srp9/1"/>
    <property type="match status" value="1"/>
</dbReference>
<sequence>MVLLDSADSFFVELEQMFALCKQRGAGTVYTTLKKVEAGNKQQLKKGNTETGAGRKAAGPGGRREGWLARAKISNQKARKISVLASLDTPPDDGRPQQTYDVSCPLCFPVFFTRRQHRPSVRRRGSSVPGSIRGRKEGNACMYDSGRHQEARAEASGKWGGRGNRVPERQEA</sequence>
<dbReference type="GO" id="GO:0008312">
    <property type="term" value="F:7S RNA binding"/>
    <property type="evidence" value="ECO:0007669"/>
    <property type="project" value="InterPro"/>
</dbReference>
<feature type="compositionally biased region" description="Polar residues" evidence="1">
    <location>
        <begin position="41"/>
        <end position="51"/>
    </location>
</feature>
<evidence type="ECO:0000313" key="2">
    <source>
        <dbReference type="EMBL" id="CBN78665.1"/>
    </source>
</evidence>
<dbReference type="GO" id="GO:0048500">
    <property type="term" value="C:signal recognition particle"/>
    <property type="evidence" value="ECO:0007669"/>
    <property type="project" value="InterPro"/>
</dbReference>
<dbReference type="Proteomes" id="UP000002630">
    <property type="component" value="Linkage Group LG16"/>
</dbReference>
<dbReference type="AlphaFoldDB" id="D8LF67"/>
<evidence type="ECO:0000313" key="3">
    <source>
        <dbReference type="Proteomes" id="UP000002630"/>
    </source>
</evidence>
<dbReference type="EMBL" id="FN648007">
    <property type="protein sequence ID" value="CBN78665.1"/>
    <property type="molecule type" value="Genomic_DNA"/>
</dbReference>
<reference evidence="2 3" key="1">
    <citation type="journal article" date="2010" name="Nature">
        <title>The Ectocarpus genome and the independent evolution of multicellularity in brown algae.</title>
        <authorList>
            <person name="Cock J.M."/>
            <person name="Sterck L."/>
            <person name="Rouze P."/>
            <person name="Scornet D."/>
            <person name="Allen A.E."/>
            <person name="Amoutzias G."/>
            <person name="Anthouard V."/>
            <person name="Artiguenave F."/>
            <person name="Aury J.M."/>
            <person name="Badger J.H."/>
            <person name="Beszteri B."/>
            <person name="Billiau K."/>
            <person name="Bonnet E."/>
            <person name="Bothwell J.H."/>
            <person name="Bowler C."/>
            <person name="Boyen C."/>
            <person name="Brownlee C."/>
            <person name="Carrano C.J."/>
            <person name="Charrier B."/>
            <person name="Cho G.Y."/>
            <person name="Coelho S.M."/>
            <person name="Collen J."/>
            <person name="Corre E."/>
            <person name="Da Silva C."/>
            <person name="Delage L."/>
            <person name="Delaroque N."/>
            <person name="Dittami S.M."/>
            <person name="Doulbeau S."/>
            <person name="Elias M."/>
            <person name="Farnham G."/>
            <person name="Gachon C.M."/>
            <person name="Gschloessl B."/>
            <person name="Heesch S."/>
            <person name="Jabbari K."/>
            <person name="Jubin C."/>
            <person name="Kawai H."/>
            <person name="Kimura K."/>
            <person name="Kloareg B."/>
            <person name="Kupper F.C."/>
            <person name="Lang D."/>
            <person name="Le Bail A."/>
            <person name="Leblanc C."/>
            <person name="Lerouge P."/>
            <person name="Lohr M."/>
            <person name="Lopez P.J."/>
            <person name="Martens C."/>
            <person name="Maumus F."/>
            <person name="Michel G."/>
            <person name="Miranda-Saavedra D."/>
            <person name="Morales J."/>
            <person name="Moreau H."/>
            <person name="Motomura T."/>
            <person name="Nagasato C."/>
            <person name="Napoli C.A."/>
            <person name="Nelson D.R."/>
            <person name="Nyvall-Collen P."/>
            <person name="Peters A.F."/>
            <person name="Pommier C."/>
            <person name="Potin P."/>
            <person name="Poulain J."/>
            <person name="Quesneville H."/>
            <person name="Read B."/>
            <person name="Rensing S.A."/>
            <person name="Ritter A."/>
            <person name="Rousvoal S."/>
            <person name="Samanta M."/>
            <person name="Samson G."/>
            <person name="Schroeder D.C."/>
            <person name="Segurens B."/>
            <person name="Strittmatter M."/>
            <person name="Tonon T."/>
            <person name="Tregear J.W."/>
            <person name="Valentin K."/>
            <person name="von Dassow P."/>
            <person name="Yamagishi T."/>
            <person name="Van de Peer Y."/>
            <person name="Wincker P."/>
        </authorList>
    </citation>
    <scope>NUCLEOTIDE SEQUENCE [LARGE SCALE GENOMIC DNA]</scope>
    <source>
        <strain evidence="3">Ec32 / CCAP1310/4</strain>
    </source>
</reference>
<dbReference type="InterPro" id="IPR009018">
    <property type="entry name" value="Signal_recog_particle_SRP9/14"/>
</dbReference>
<organism evidence="2 3">
    <name type="scientific">Ectocarpus siliculosus</name>
    <name type="common">Brown alga</name>
    <name type="synonym">Conferva siliculosa</name>
    <dbReference type="NCBI Taxonomy" id="2880"/>
    <lineage>
        <taxon>Eukaryota</taxon>
        <taxon>Sar</taxon>
        <taxon>Stramenopiles</taxon>
        <taxon>Ochrophyta</taxon>
        <taxon>PX clade</taxon>
        <taxon>Phaeophyceae</taxon>
        <taxon>Ectocarpales</taxon>
        <taxon>Ectocarpaceae</taxon>
        <taxon>Ectocarpus</taxon>
    </lineage>
</organism>
<proteinExistence type="predicted"/>
<dbReference type="EMBL" id="FN649741">
    <property type="protein sequence ID" value="CBN78665.1"/>
    <property type="molecule type" value="Genomic_DNA"/>
</dbReference>
<dbReference type="InParanoid" id="D8LF67"/>
<feature type="region of interest" description="Disordered" evidence="1">
    <location>
        <begin position="118"/>
        <end position="172"/>
    </location>
</feature>
<dbReference type="GO" id="GO:0006614">
    <property type="term" value="P:SRP-dependent cotranslational protein targeting to membrane"/>
    <property type="evidence" value="ECO:0007669"/>
    <property type="project" value="InterPro"/>
</dbReference>
<accession>D8LF67</accession>
<feature type="compositionally biased region" description="Basic and acidic residues" evidence="1">
    <location>
        <begin position="145"/>
        <end position="155"/>
    </location>
</feature>
<dbReference type="OrthoDB" id="10467576at2759"/>
<protein>
    <submittedName>
        <fullName evidence="2">Uncharacterized protein</fullName>
    </submittedName>
</protein>
<keyword evidence="3" id="KW-1185">Reference proteome</keyword>